<accession>D3B9A7</accession>
<dbReference type="Pfam" id="PF00168">
    <property type="entry name" value="C2"/>
    <property type="match status" value="1"/>
</dbReference>
<evidence type="ECO:0000313" key="2">
    <source>
        <dbReference type="EMBL" id="EFA81819.1"/>
    </source>
</evidence>
<proteinExistence type="predicted"/>
<dbReference type="InParanoid" id="D3B9A7"/>
<feature type="domain" description="C2" evidence="1">
    <location>
        <begin position="1"/>
        <end position="125"/>
    </location>
</feature>
<protein>
    <submittedName>
        <fullName evidence="2">C2 domain-containing protein</fullName>
    </submittedName>
</protein>
<keyword evidence="3" id="KW-1185">Reference proteome</keyword>
<dbReference type="SMART" id="SM00239">
    <property type="entry name" value="C2"/>
    <property type="match status" value="1"/>
</dbReference>
<evidence type="ECO:0000313" key="3">
    <source>
        <dbReference type="Proteomes" id="UP000001396"/>
    </source>
</evidence>
<dbReference type="AlphaFoldDB" id="D3B9A7"/>
<organism evidence="2 3">
    <name type="scientific">Heterostelium pallidum (strain ATCC 26659 / Pp 5 / PN500)</name>
    <name type="common">Cellular slime mold</name>
    <name type="synonym">Polysphondylium pallidum</name>
    <dbReference type="NCBI Taxonomy" id="670386"/>
    <lineage>
        <taxon>Eukaryota</taxon>
        <taxon>Amoebozoa</taxon>
        <taxon>Evosea</taxon>
        <taxon>Eumycetozoa</taxon>
        <taxon>Dictyostelia</taxon>
        <taxon>Acytosteliales</taxon>
        <taxon>Acytosteliaceae</taxon>
        <taxon>Heterostelium</taxon>
    </lineage>
</organism>
<dbReference type="Gene3D" id="2.60.40.150">
    <property type="entry name" value="C2 domain"/>
    <property type="match status" value="1"/>
</dbReference>
<name>D3B9A7_HETP5</name>
<sequence length="170" mass="19595">MTKSYHPKSNDDLVLYRLVIFNGKVDKPTDSNGLSDPYVKVFAVRNNCKDNESKELIFKTAVCKKTLTPVWNVENYFVISYTDKIEAISVELWDQDLLRDEFIGAAKNYIGENYIFKSEPFTKPIDEYKMFAVENTMYDSKSNGKGIVNISTYILERNAENLAKAVNYKQ</sequence>
<dbReference type="STRING" id="670386.D3B9A7"/>
<dbReference type="SUPFAM" id="SSF49562">
    <property type="entry name" value="C2 domain (Calcium/lipid-binding domain, CaLB)"/>
    <property type="match status" value="1"/>
</dbReference>
<dbReference type="RefSeq" id="XP_020433936.1">
    <property type="nucleotide sequence ID" value="XM_020575947.1"/>
</dbReference>
<dbReference type="Proteomes" id="UP000001396">
    <property type="component" value="Unassembled WGS sequence"/>
</dbReference>
<dbReference type="InterPro" id="IPR000008">
    <property type="entry name" value="C2_dom"/>
</dbReference>
<dbReference type="InterPro" id="IPR035892">
    <property type="entry name" value="C2_domain_sf"/>
</dbReference>
<reference evidence="2 3" key="1">
    <citation type="journal article" date="2011" name="Genome Res.">
        <title>Phylogeny-wide analysis of social amoeba genomes highlights ancient origins for complex intercellular communication.</title>
        <authorList>
            <person name="Heidel A.J."/>
            <person name="Lawal H.M."/>
            <person name="Felder M."/>
            <person name="Schilde C."/>
            <person name="Helps N.R."/>
            <person name="Tunggal B."/>
            <person name="Rivero F."/>
            <person name="John U."/>
            <person name="Schleicher M."/>
            <person name="Eichinger L."/>
            <person name="Platzer M."/>
            <person name="Noegel A.A."/>
            <person name="Schaap P."/>
            <person name="Gloeckner G."/>
        </authorList>
    </citation>
    <scope>NUCLEOTIDE SEQUENCE [LARGE SCALE GENOMIC DNA]</scope>
    <source>
        <strain evidence="3">ATCC 26659 / Pp 5 / PN500</strain>
    </source>
</reference>
<gene>
    <name evidence="2" type="primary">cnrO</name>
    <name evidence="2" type="ORF">PPL_05051</name>
</gene>
<dbReference type="GeneID" id="31360537"/>
<dbReference type="PROSITE" id="PS50004">
    <property type="entry name" value="C2"/>
    <property type="match status" value="1"/>
</dbReference>
<dbReference type="EMBL" id="ADBJ01000022">
    <property type="protein sequence ID" value="EFA81819.1"/>
    <property type="molecule type" value="Genomic_DNA"/>
</dbReference>
<evidence type="ECO:0000259" key="1">
    <source>
        <dbReference type="PROSITE" id="PS50004"/>
    </source>
</evidence>
<comment type="caution">
    <text evidence="2">The sequence shown here is derived from an EMBL/GenBank/DDBJ whole genome shotgun (WGS) entry which is preliminary data.</text>
</comment>